<accession>A0A9X1YEA6</accession>
<name>A0A9X1YEA6_9PROT</name>
<dbReference type="Gene3D" id="2.160.20.10">
    <property type="entry name" value="Single-stranded right-handed beta-helix, Pectin lyase-like"/>
    <property type="match status" value="1"/>
</dbReference>
<dbReference type="InterPro" id="IPR039448">
    <property type="entry name" value="Beta_helix"/>
</dbReference>
<dbReference type="InterPro" id="IPR013783">
    <property type="entry name" value="Ig-like_fold"/>
</dbReference>
<sequence>GSGLRGLMFDHAAAALAPNTVFGGNPVGANCVLMMADELKAQDLFIKNAYDNGLGIGLFDVTTGAQTNGAPDMPLVQGIRSKYCGLGPRPGVGRLGSGVNILTADGASVSDCIDYRSSNGFILDFGGYAEAQVSNILSREAQHDPAYAADFSHLSGVGIYIGSLNCTITNAKVNFPQNSGVHFSVWSQRNRLVNCTVFAGNREGFVVYGGANDLDNCHADNCGLAFPGQCDAFSVRGTSVNDTSNISIANPRASGSTHRYGVAADESGGPVTGTISGMAIVDGPAGAFHIDGTGLDLIGRHGDAFVVSRIISRLGNDLSVDGYLIPAALGTYADDTAAGAAGVPVNALYWNSTEDAMWQRTTGGPPGAGVAPGAVSALTAGTATSTTQPLSWTAPGTGTGPITYAVDVRPTGGSTWTRVATAVSGVAYTVTDLTAATAYDYRIT</sequence>
<dbReference type="InterPro" id="IPR003961">
    <property type="entry name" value="FN3_dom"/>
</dbReference>
<dbReference type="RefSeq" id="WP_248670298.1">
    <property type="nucleotide sequence ID" value="NZ_JALPRX010000241.1"/>
</dbReference>
<evidence type="ECO:0000259" key="1">
    <source>
        <dbReference type="PROSITE" id="PS50853"/>
    </source>
</evidence>
<dbReference type="SUPFAM" id="SSF49265">
    <property type="entry name" value="Fibronectin type III"/>
    <property type="match status" value="1"/>
</dbReference>
<organism evidence="2 3">
    <name type="scientific">Roseomonas acroporae</name>
    <dbReference type="NCBI Taxonomy" id="2937791"/>
    <lineage>
        <taxon>Bacteria</taxon>
        <taxon>Pseudomonadati</taxon>
        <taxon>Pseudomonadota</taxon>
        <taxon>Alphaproteobacteria</taxon>
        <taxon>Acetobacterales</taxon>
        <taxon>Roseomonadaceae</taxon>
        <taxon>Roseomonas</taxon>
    </lineage>
</organism>
<feature type="non-terminal residue" evidence="2">
    <location>
        <position position="444"/>
    </location>
</feature>
<dbReference type="Pfam" id="PF00041">
    <property type="entry name" value="fn3"/>
    <property type="match status" value="1"/>
</dbReference>
<dbReference type="EMBL" id="JALPRX010000241">
    <property type="protein sequence ID" value="MCK8788257.1"/>
    <property type="molecule type" value="Genomic_DNA"/>
</dbReference>
<reference evidence="2" key="1">
    <citation type="submission" date="2022-04" db="EMBL/GenBank/DDBJ databases">
        <title>Roseomonas acroporae sp. nov., isolated from coral Acropora digitifera.</title>
        <authorList>
            <person name="Sun H."/>
        </authorList>
    </citation>
    <scope>NUCLEOTIDE SEQUENCE</scope>
    <source>
        <strain evidence="2">NAR14</strain>
    </source>
</reference>
<feature type="domain" description="Fibronectin type-III" evidence="1">
    <location>
        <begin position="371"/>
        <end position="444"/>
    </location>
</feature>
<dbReference type="AlphaFoldDB" id="A0A9X1YEA6"/>
<comment type="caution">
    <text evidence="2">The sequence shown here is derived from an EMBL/GenBank/DDBJ whole genome shotgun (WGS) entry which is preliminary data.</text>
</comment>
<proteinExistence type="predicted"/>
<dbReference type="CDD" id="cd00063">
    <property type="entry name" value="FN3"/>
    <property type="match status" value="1"/>
</dbReference>
<keyword evidence="3" id="KW-1185">Reference proteome</keyword>
<evidence type="ECO:0000313" key="2">
    <source>
        <dbReference type="EMBL" id="MCK8788257.1"/>
    </source>
</evidence>
<dbReference type="InterPro" id="IPR011050">
    <property type="entry name" value="Pectin_lyase_fold/virulence"/>
</dbReference>
<feature type="non-terminal residue" evidence="2">
    <location>
        <position position="1"/>
    </location>
</feature>
<gene>
    <name evidence="2" type="ORF">M0638_28300</name>
</gene>
<dbReference type="Pfam" id="PF13229">
    <property type="entry name" value="Beta_helix"/>
    <property type="match status" value="1"/>
</dbReference>
<protein>
    <submittedName>
        <fullName evidence="2">Right-handed parallel beta-helix repeat-containing protein</fullName>
    </submittedName>
</protein>
<evidence type="ECO:0000313" key="3">
    <source>
        <dbReference type="Proteomes" id="UP001139516"/>
    </source>
</evidence>
<dbReference type="PROSITE" id="PS50853">
    <property type="entry name" value="FN3"/>
    <property type="match status" value="1"/>
</dbReference>
<dbReference type="InterPro" id="IPR036116">
    <property type="entry name" value="FN3_sf"/>
</dbReference>
<dbReference type="Proteomes" id="UP001139516">
    <property type="component" value="Unassembled WGS sequence"/>
</dbReference>
<dbReference type="SUPFAM" id="SSF51126">
    <property type="entry name" value="Pectin lyase-like"/>
    <property type="match status" value="1"/>
</dbReference>
<dbReference type="InterPro" id="IPR012334">
    <property type="entry name" value="Pectin_lyas_fold"/>
</dbReference>
<dbReference type="Gene3D" id="2.60.40.10">
    <property type="entry name" value="Immunoglobulins"/>
    <property type="match status" value="1"/>
</dbReference>